<dbReference type="Gene3D" id="3.40.50.150">
    <property type="entry name" value="Vaccinia Virus protein VP39"/>
    <property type="match status" value="1"/>
</dbReference>
<dbReference type="InterPro" id="IPR029063">
    <property type="entry name" value="SAM-dependent_MTases_sf"/>
</dbReference>
<protein>
    <recommendedName>
        <fullName evidence="3">Methyltransferase type 11 domain-containing protein</fullName>
    </recommendedName>
</protein>
<comment type="caution">
    <text evidence="1">The sequence shown here is derived from an EMBL/GenBank/DDBJ whole genome shotgun (WGS) entry which is preliminary data.</text>
</comment>
<dbReference type="EMBL" id="JAFHLR010000010">
    <property type="protein sequence ID" value="KAG5485719.1"/>
    <property type="molecule type" value="Genomic_DNA"/>
</dbReference>
<reference evidence="2" key="2">
    <citation type="journal article" date="2021" name="Sci. Data">
        <title>Chromosome-scale genome sequencing, assembly and annotation of six genomes from subfamily Leishmaniinae.</title>
        <authorList>
            <person name="Almutairi H."/>
            <person name="Urbaniak M.D."/>
            <person name="Bates M.D."/>
            <person name="Jariyapan N."/>
            <person name="Kwakye-Nuako G."/>
            <person name="Thomaz Soccol V."/>
            <person name="Al-Salem W.S."/>
            <person name="Dillon R.J."/>
            <person name="Bates P.A."/>
            <person name="Gatherer D."/>
        </authorList>
    </citation>
    <scope>NUCLEOTIDE SEQUENCE [LARGE SCALE GENOMIC DNA]</scope>
</reference>
<accession>A0A836KSH6</accession>
<dbReference type="Proteomes" id="UP000674143">
    <property type="component" value="Unassembled WGS sequence"/>
</dbReference>
<evidence type="ECO:0000313" key="1">
    <source>
        <dbReference type="EMBL" id="KAG5485719.1"/>
    </source>
</evidence>
<dbReference type="RefSeq" id="XP_067065303.1">
    <property type="nucleotide sequence ID" value="XM_067208592.1"/>
</dbReference>
<evidence type="ECO:0000313" key="2">
    <source>
        <dbReference type="Proteomes" id="UP000674143"/>
    </source>
</evidence>
<reference evidence="2" key="1">
    <citation type="journal article" date="2021" name="Microbiol. Resour. Announc.">
        <title>LGAAP: Leishmaniinae Genome Assembly and Annotation Pipeline.</title>
        <authorList>
            <person name="Almutairi H."/>
            <person name="Urbaniak M.D."/>
            <person name="Bates M.D."/>
            <person name="Jariyapan N."/>
            <person name="Kwakye-Nuako G."/>
            <person name="Thomaz-Soccol V."/>
            <person name="Al-Salem W.S."/>
            <person name="Dillon R.J."/>
            <person name="Bates P.A."/>
            <person name="Gatherer D."/>
        </authorList>
    </citation>
    <scope>NUCLEOTIDE SEQUENCE [LARGE SCALE GENOMIC DNA]</scope>
</reference>
<dbReference type="SMR" id="A0A836KSH6"/>
<evidence type="ECO:0008006" key="3">
    <source>
        <dbReference type="Google" id="ProtNLM"/>
    </source>
</evidence>
<keyword evidence="2" id="KW-1185">Reference proteome</keyword>
<dbReference type="AlphaFoldDB" id="A0A836KSH6"/>
<dbReference type="KEGG" id="loi:92362526"/>
<gene>
    <name evidence="1" type="ORF">LSCM4_06677</name>
</gene>
<dbReference type="GeneID" id="92362526"/>
<proteinExistence type="predicted"/>
<name>A0A836KSH6_9TRYP</name>
<organism evidence="1 2">
    <name type="scientific">Leishmania orientalis</name>
    <dbReference type="NCBI Taxonomy" id="2249476"/>
    <lineage>
        <taxon>Eukaryota</taxon>
        <taxon>Discoba</taxon>
        <taxon>Euglenozoa</taxon>
        <taxon>Kinetoplastea</taxon>
        <taxon>Metakinetoplastina</taxon>
        <taxon>Trypanosomatida</taxon>
        <taxon>Trypanosomatidae</taxon>
        <taxon>Leishmaniinae</taxon>
        <taxon>Leishmania</taxon>
    </lineage>
</organism>
<dbReference type="Pfam" id="PF13489">
    <property type="entry name" value="Methyltransf_23"/>
    <property type="match status" value="1"/>
</dbReference>
<dbReference type="SUPFAM" id="SSF53335">
    <property type="entry name" value="S-adenosyl-L-methionine-dependent methyltransferases"/>
    <property type="match status" value="1"/>
</dbReference>
<sequence>MDSPLTTGGGISNISCRLCASPMVTLFHTDKVREYYQCSKCRLVFVPDHFVLSSAAEKALYDLHDDNPDDPGYQKFLSRAAMPLADYFSSAYRHDDRPCQRRGLDFGCGRARALAKMLSAAPYNFSMDVYDLYYFPEEKHCLDREGHYDFITATEVVEHLQNPLSAFRTLWRCIRPDGGVLVIMTKRVIGTIERFRNWHYIRDPTHITFFHTASFQWLADSLSSDGETCEAHFVSADVALLIKQARTKVTECCESASAPLNNVQNRCLSN</sequence>